<proteinExistence type="predicted"/>
<dbReference type="SUPFAM" id="SSF81606">
    <property type="entry name" value="PP2C-like"/>
    <property type="match status" value="1"/>
</dbReference>
<evidence type="ECO:0000313" key="4">
    <source>
        <dbReference type="Proteomes" id="UP000240429"/>
    </source>
</evidence>
<reference evidence="3 4" key="1">
    <citation type="submission" date="2018-03" db="EMBL/GenBank/DDBJ databases">
        <title>Streptomyces dioscori sp. nov., a novel endophytic actinobacterium isolated from bulbil of Dioscorea bulbifera L.</title>
        <authorList>
            <person name="Zhikuan W."/>
        </authorList>
    </citation>
    <scope>NUCLEOTIDE SEQUENCE [LARGE SCALE GENOMIC DNA]</scope>
    <source>
        <strain evidence="3 4">A217</strain>
    </source>
</reference>
<evidence type="ECO:0000256" key="1">
    <source>
        <dbReference type="SAM" id="MobiDB-lite"/>
    </source>
</evidence>
<evidence type="ECO:0000259" key="2">
    <source>
        <dbReference type="Pfam" id="PF13672"/>
    </source>
</evidence>
<gene>
    <name evidence="3" type="ORF">C6Y14_38390</name>
</gene>
<keyword evidence="4" id="KW-1185">Reference proteome</keyword>
<dbReference type="RefSeq" id="WP_107021541.1">
    <property type="nucleotide sequence ID" value="NZ_KZ679057.1"/>
</dbReference>
<feature type="region of interest" description="Disordered" evidence="1">
    <location>
        <begin position="1"/>
        <end position="81"/>
    </location>
</feature>
<sequence>MPEPGAHENPVPDAGDGAGTGSDPARSTVPETGAAPGTYGLPGRAPAEEETSGAGRPADWGEHYGGTEAAGLAGPGTTTAVRSDLPAQAGVHAELPTDAPWIGSLGIPVTPSLTPLPAALPGLRADGGHLAGRWIAAASLVGGTHLQAGTSAQDAYRFTVTADGAALVLVVCDGLGSRPETSQIGAVLLAEQICAVARELATAESLVMAGETVLSETLVRASAAVTRHRAAALPQLTDSALSSTVAVCVVPLDGTPGWAARVGDCNVLTLAVGRWGAVFENGDGPVNQVSGSLPHSAPERLVETAALHAERPGLLILATDGVAADLFNSPGTRAWLADRWSQPCGPARMADSLRYRLQGSHDDRTALVLWPTEEGGIR</sequence>
<dbReference type="Pfam" id="PF13672">
    <property type="entry name" value="PP2C_2"/>
    <property type="match status" value="1"/>
</dbReference>
<dbReference type="InterPro" id="IPR001932">
    <property type="entry name" value="PPM-type_phosphatase-like_dom"/>
</dbReference>
<dbReference type="EMBL" id="PYBJ01000031">
    <property type="protein sequence ID" value="PSM38210.1"/>
    <property type="molecule type" value="Genomic_DNA"/>
</dbReference>
<dbReference type="Proteomes" id="UP000240429">
    <property type="component" value="Unassembled WGS sequence"/>
</dbReference>
<organism evidence="3 4">
    <name type="scientific">Streptomyces dioscori</name>
    <dbReference type="NCBI Taxonomy" id="2109333"/>
    <lineage>
        <taxon>Bacteria</taxon>
        <taxon>Bacillati</taxon>
        <taxon>Actinomycetota</taxon>
        <taxon>Actinomycetes</taxon>
        <taxon>Kitasatosporales</taxon>
        <taxon>Streptomycetaceae</taxon>
        <taxon>Streptomyces</taxon>
        <taxon>Streptomyces aurantiacus group</taxon>
    </lineage>
</organism>
<comment type="caution">
    <text evidence="3">The sequence shown here is derived from an EMBL/GenBank/DDBJ whole genome shotgun (WGS) entry which is preliminary data.</text>
</comment>
<dbReference type="AlphaFoldDB" id="A0A2P8PW30"/>
<feature type="domain" description="PPM-type phosphatase" evidence="2">
    <location>
        <begin position="142"/>
        <end position="354"/>
    </location>
</feature>
<name>A0A2P8PW30_9ACTN</name>
<dbReference type="OrthoDB" id="3512300at2"/>
<evidence type="ECO:0000313" key="3">
    <source>
        <dbReference type="EMBL" id="PSM38210.1"/>
    </source>
</evidence>
<dbReference type="Gene3D" id="3.60.40.10">
    <property type="entry name" value="PPM-type phosphatase domain"/>
    <property type="match status" value="1"/>
</dbReference>
<protein>
    <recommendedName>
        <fullName evidence="2">PPM-type phosphatase domain-containing protein</fullName>
    </recommendedName>
</protein>
<feature type="compositionally biased region" description="Low complexity" evidence="1">
    <location>
        <begin position="66"/>
        <end position="80"/>
    </location>
</feature>
<accession>A0A2P8PW30</accession>
<dbReference type="InterPro" id="IPR036457">
    <property type="entry name" value="PPM-type-like_dom_sf"/>
</dbReference>